<dbReference type="EMBL" id="QJNS01000106">
    <property type="protein sequence ID" value="RYO87055.1"/>
    <property type="molecule type" value="Genomic_DNA"/>
</dbReference>
<feature type="compositionally biased region" description="Basic and acidic residues" evidence="2">
    <location>
        <begin position="217"/>
        <end position="234"/>
    </location>
</feature>
<gene>
    <name evidence="3" type="ORF">DL762_004480</name>
</gene>
<name>A0ABY0HC78_9PEZI</name>
<evidence type="ECO:0000313" key="4">
    <source>
        <dbReference type="Proteomes" id="UP000294003"/>
    </source>
</evidence>
<feature type="region of interest" description="Disordered" evidence="2">
    <location>
        <begin position="401"/>
        <end position="426"/>
    </location>
</feature>
<feature type="coiled-coil region" evidence="1">
    <location>
        <begin position="430"/>
        <end position="464"/>
    </location>
</feature>
<feature type="compositionally biased region" description="Basic and acidic residues" evidence="2">
    <location>
        <begin position="532"/>
        <end position="544"/>
    </location>
</feature>
<feature type="region of interest" description="Disordered" evidence="2">
    <location>
        <begin position="532"/>
        <end position="620"/>
    </location>
</feature>
<dbReference type="Proteomes" id="UP000294003">
    <property type="component" value="Unassembled WGS sequence"/>
</dbReference>
<comment type="caution">
    <text evidence="3">The sequence shown here is derived from an EMBL/GenBank/DDBJ whole genome shotgun (WGS) entry which is preliminary data.</text>
</comment>
<evidence type="ECO:0000256" key="1">
    <source>
        <dbReference type="SAM" id="Coils"/>
    </source>
</evidence>
<feature type="compositionally biased region" description="Basic and acidic residues" evidence="2">
    <location>
        <begin position="568"/>
        <end position="577"/>
    </location>
</feature>
<feature type="coiled-coil region" evidence="1">
    <location>
        <begin position="357"/>
        <end position="391"/>
    </location>
</feature>
<organism evidence="3 4">
    <name type="scientific">Monosporascus cannonballus</name>
    <dbReference type="NCBI Taxonomy" id="155416"/>
    <lineage>
        <taxon>Eukaryota</taxon>
        <taxon>Fungi</taxon>
        <taxon>Dikarya</taxon>
        <taxon>Ascomycota</taxon>
        <taxon>Pezizomycotina</taxon>
        <taxon>Sordariomycetes</taxon>
        <taxon>Xylariomycetidae</taxon>
        <taxon>Xylariales</taxon>
        <taxon>Xylariales incertae sedis</taxon>
        <taxon>Monosporascus</taxon>
    </lineage>
</organism>
<feature type="region of interest" description="Disordered" evidence="2">
    <location>
        <begin position="1"/>
        <end position="25"/>
    </location>
</feature>
<feature type="compositionally biased region" description="Basic and acidic residues" evidence="2">
    <location>
        <begin position="401"/>
        <end position="417"/>
    </location>
</feature>
<reference evidence="3 4" key="1">
    <citation type="submission" date="2018-06" db="EMBL/GenBank/DDBJ databases">
        <title>Complete Genomes of Monosporascus.</title>
        <authorList>
            <person name="Robinson A.J."/>
            <person name="Natvig D.O."/>
        </authorList>
    </citation>
    <scope>NUCLEOTIDE SEQUENCE [LARGE SCALE GENOMIC DNA]</scope>
    <source>
        <strain evidence="3 4">CBS 609.92</strain>
    </source>
</reference>
<feature type="region of interest" description="Disordered" evidence="2">
    <location>
        <begin position="214"/>
        <end position="234"/>
    </location>
</feature>
<evidence type="ECO:0000313" key="3">
    <source>
        <dbReference type="EMBL" id="RYO87055.1"/>
    </source>
</evidence>
<feature type="compositionally biased region" description="Basic and acidic residues" evidence="2">
    <location>
        <begin position="15"/>
        <end position="24"/>
    </location>
</feature>
<feature type="compositionally biased region" description="Polar residues" evidence="2">
    <location>
        <begin position="551"/>
        <end position="566"/>
    </location>
</feature>
<proteinExistence type="predicted"/>
<keyword evidence="4" id="KW-1185">Reference proteome</keyword>
<feature type="compositionally biased region" description="Basic residues" evidence="2">
    <location>
        <begin position="578"/>
        <end position="589"/>
    </location>
</feature>
<accession>A0ABY0HC78</accession>
<keyword evidence="1" id="KW-0175">Coiled coil</keyword>
<evidence type="ECO:0000256" key="2">
    <source>
        <dbReference type="SAM" id="MobiDB-lite"/>
    </source>
</evidence>
<sequence>MAQAYAGPHYGGPPSDDHPPDLVHDSSSVCGHGHFGPCLDDCHEGETNHRRYLPACSRGHAKEVISNSLMRAYVQMRGPCMGGIDDPLFEWIRLREEVAILDPPPGHKKDVSRMLEMIDEALDPKNPGGNSPRDAAFEIPRPYLEHIEAPSDMDLDFHFRQKAVIDAFEAAYEPDSDDEEAGIPSGRISPCTFLAWSKGCRRWDEDDIKVFLNEEETERRRPPTPKESRPPKDRRPYWYYRDAIRQWDKYTGQELTPYYLVPTNPSIIYTPPGIQATELPPSAGFITKYSRMDPIAAREMRDYVYCRHPTYREPNAVSETYTYSEVQEVARQIPGTDFGERAPTTLTAYLATQWRTVAEANAAEAALQATARAQERRIRELEFERGALRRLVPQLMERREVRRRERQRERQEREAQSRRGRVKGHMATHLRDARHEADLARLRLEKARRRARWNELAIERLEDEIGELLLGVGCADVRQVYEEAHGVGGWERDADDDDGDVGVGAGFGAGGGVVPGGYGVDVGDGGAVSAEAEAHGAADGDGGLKKGGQPKNGSSATGNNETTMHQSPRAEEPERPRSPKGKTPLRGRARVVTCETVEDTPEEEDGFPGQYQYRSWGGDL</sequence>
<feature type="compositionally biased region" description="Acidic residues" evidence="2">
    <location>
        <begin position="596"/>
        <end position="606"/>
    </location>
</feature>
<protein>
    <submittedName>
        <fullName evidence="3">Uncharacterized protein</fullName>
    </submittedName>
</protein>